<name>X1MBV4_9ZZZZ</name>
<evidence type="ECO:0008006" key="2">
    <source>
        <dbReference type="Google" id="ProtNLM"/>
    </source>
</evidence>
<dbReference type="Pfam" id="PF10050">
    <property type="entry name" value="DUF2284"/>
    <property type="match status" value="1"/>
</dbReference>
<comment type="caution">
    <text evidence="1">The sequence shown here is derived from an EMBL/GenBank/DDBJ whole genome shotgun (WGS) entry which is preliminary data.</text>
</comment>
<proteinExistence type="predicted"/>
<gene>
    <name evidence="1" type="ORF">S06H3_10943</name>
</gene>
<protein>
    <recommendedName>
        <fullName evidence="2">DUF2284 domain-containing protein</fullName>
    </recommendedName>
</protein>
<organism evidence="1">
    <name type="scientific">marine sediment metagenome</name>
    <dbReference type="NCBI Taxonomy" id="412755"/>
    <lineage>
        <taxon>unclassified sequences</taxon>
        <taxon>metagenomes</taxon>
        <taxon>ecological metagenomes</taxon>
    </lineage>
</organism>
<dbReference type="InterPro" id="IPR019271">
    <property type="entry name" value="DUF2284_metal-binding"/>
</dbReference>
<dbReference type="EMBL" id="BARV01005184">
    <property type="protein sequence ID" value="GAI12160.1"/>
    <property type="molecule type" value="Genomic_DNA"/>
</dbReference>
<evidence type="ECO:0000313" key="1">
    <source>
        <dbReference type="EMBL" id="GAI12160.1"/>
    </source>
</evidence>
<reference evidence="1" key="1">
    <citation type="journal article" date="2014" name="Front. Microbiol.">
        <title>High frequency of phylogenetically diverse reductive dehalogenase-homologous genes in deep subseafloor sedimentary metagenomes.</title>
        <authorList>
            <person name="Kawai M."/>
            <person name="Futagami T."/>
            <person name="Toyoda A."/>
            <person name="Takaki Y."/>
            <person name="Nishi S."/>
            <person name="Hori S."/>
            <person name="Arai W."/>
            <person name="Tsubouchi T."/>
            <person name="Morono Y."/>
            <person name="Uchiyama I."/>
            <person name="Ito T."/>
            <person name="Fujiyama A."/>
            <person name="Inagaki F."/>
            <person name="Takami H."/>
        </authorList>
    </citation>
    <scope>NUCLEOTIDE SEQUENCE</scope>
    <source>
        <strain evidence="1">Expedition CK06-06</strain>
    </source>
</reference>
<dbReference type="AlphaFoldDB" id="X1MBV4"/>
<accession>X1MBV4</accession>
<feature type="non-terminal residue" evidence="1">
    <location>
        <position position="191"/>
    </location>
</feature>
<sequence length="191" mass="21554">MRETERETSRLISTEISAETLKADLERYKQKAIEFGASQAEVIPAQWVQVDERARLKCSIPPCPNYGRCAMCPPYTPEPEFMRKAFSRFNWTVLFAIDVPIEDFADINRYYPHWKKYQRKAGEIAAKIETLAFADGYRFAIGFGAGGCRDTLCNGGLCHMLDSGHCPYILIAHPSMEAVGIDVCDLFNKVG</sequence>